<feature type="domain" description="IclR-ED" evidence="1">
    <location>
        <begin position="1"/>
        <end position="123"/>
    </location>
</feature>
<evidence type="ECO:0000313" key="3">
    <source>
        <dbReference type="Proteomes" id="UP000019024"/>
    </source>
</evidence>
<dbReference type="GeneID" id="95971133"/>
<dbReference type="Pfam" id="PF01614">
    <property type="entry name" value="IclR_C"/>
    <property type="match status" value="1"/>
</dbReference>
<dbReference type="Proteomes" id="UP000019024">
    <property type="component" value="Plasmid unnamed2"/>
</dbReference>
<keyword evidence="2" id="KW-0614">Plasmid</keyword>
<geneLocation type="plasmid" evidence="2">
    <name>unnamed</name>
</geneLocation>
<dbReference type="InterPro" id="IPR014757">
    <property type="entry name" value="Tscrpt_reg_IclR_C"/>
</dbReference>
<dbReference type="OrthoDB" id="14763at2157"/>
<keyword evidence="3" id="KW-1185">Reference proteome</keyword>
<dbReference type="HOGENOM" id="CLU_2010039_0_0_2"/>
<dbReference type="PROSITE" id="PS51078">
    <property type="entry name" value="ICLR_ED"/>
    <property type="match status" value="1"/>
</dbReference>
<sequence>MVTLTGVVTPYLQRLAEDTGETVWFLIEEYGVGVYLEHAAGKATHQNSTFHRGRSYLDCHAGGKAILAHLLAERVTVIIDTHGLPAMTENTITSRSALSDELDGLVSKSTLRTIASNSRVLKQ</sequence>
<dbReference type="KEGG" id="hlr:HALLA_01690"/>
<evidence type="ECO:0000313" key="2">
    <source>
        <dbReference type="EMBL" id="AHG02040.1"/>
    </source>
</evidence>
<reference evidence="2 3" key="1">
    <citation type="submission" date="2014-01" db="EMBL/GenBank/DDBJ databases">
        <authorList>
            <consortium name="DOE Joint Genome Institute"/>
            <person name="Anderson I."/>
            <person name="Huntemann M."/>
            <person name="Han J."/>
            <person name="Chen A."/>
            <person name="Kyrpides N."/>
            <person name="Mavromatis K."/>
            <person name="Markowitz V."/>
            <person name="Palaniappan K."/>
            <person name="Ivanova N."/>
            <person name="Schaumberg A."/>
            <person name="Pati A."/>
            <person name="Liolios K."/>
            <person name="Nordberg H.P."/>
            <person name="Cantor M.N."/>
            <person name="Hua S.X."/>
            <person name="Woyke T."/>
        </authorList>
    </citation>
    <scope>NUCLEOTIDE SEQUENCE [LARGE SCALE GENOMIC DNA]</scope>
    <source>
        <strain evidence="2 3">XH-48</strain>
        <plasmid evidence="3">2</plasmid>
    </source>
</reference>
<proteinExistence type="predicted"/>
<protein>
    <recommendedName>
        <fullName evidence="1">IclR-ED domain-containing protein</fullName>
    </recommendedName>
</protein>
<dbReference type="RefSeq" id="WP_049954838.1">
    <property type="nucleotide sequence ID" value="NZ_CP007057.1"/>
</dbReference>
<gene>
    <name evidence="2" type="ORF">HALLA_01690</name>
</gene>
<dbReference type="Gene3D" id="3.30.450.40">
    <property type="match status" value="1"/>
</dbReference>
<accession>W0JXU8</accession>
<organism evidence="2 3">
    <name type="scientific">Halostagnicola larsenii XH-48</name>
    <dbReference type="NCBI Taxonomy" id="797299"/>
    <lineage>
        <taxon>Archaea</taxon>
        <taxon>Methanobacteriati</taxon>
        <taxon>Methanobacteriota</taxon>
        <taxon>Stenosarchaea group</taxon>
        <taxon>Halobacteria</taxon>
        <taxon>Halobacteriales</taxon>
        <taxon>Natrialbaceae</taxon>
        <taxon>Halostagnicola</taxon>
    </lineage>
</organism>
<dbReference type="InterPro" id="IPR029016">
    <property type="entry name" value="GAF-like_dom_sf"/>
</dbReference>
<dbReference type="eggNOG" id="arCOG02798">
    <property type="taxonomic scope" value="Archaea"/>
</dbReference>
<dbReference type="SUPFAM" id="SSF55781">
    <property type="entry name" value="GAF domain-like"/>
    <property type="match status" value="1"/>
</dbReference>
<dbReference type="EMBL" id="CP007057">
    <property type="protein sequence ID" value="AHG02040.1"/>
    <property type="molecule type" value="Genomic_DNA"/>
</dbReference>
<dbReference type="AlphaFoldDB" id="W0JXU8"/>
<evidence type="ECO:0000259" key="1">
    <source>
        <dbReference type="PROSITE" id="PS51078"/>
    </source>
</evidence>
<name>W0JXU8_9EURY</name>